<gene>
    <name evidence="3" type="ORF">FAB82_07830</name>
</gene>
<keyword evidence="1" id="KW-0479">Metal-binding</keyword>
<keyword evidence="4" id="KW-1185">Reference proteome</keyword>
<protein>
    <recommendedName>
        <fullName evidence="2">SWIM-type domain-containing protein</fullName>
    </recommendedName>
</protein>
<dbReference type="GO" id="GO:0008270">
    <property type="term" value="F:zinc ion binding"/>
    <property type="evidence" value="ECO:0007669"/>
    <property type="project" value="UniProtKB-KW"/>
</dbReference>
<dbReference type="Proteomes" id="UP000308760">
    <property type="component" value="Unassembled WGS sequence"/>
</dbReference>
<feature type="domain" description="SWIM-type" evidence="2">
    <location>
        <begin position="65"/>
        <end position="101"/>
    </location>
</feature>
<dbReference type="AlphaFoldDB" id="A0A4S8QCW1"/>
<organism evidence="3 4">
    <name type="scientific">Glycomyces buryatensis</name>
    <dbReference type="NCBI Taxonomy" id="2570927"/>
    <lineage>
        <taxon>Bacteria</taxon>
        <taxon>Bacillati</taxon>
        <taxon>Actinomycetota</taxon>
        <taxon>Actinomycetes</taxon>
        <taxon>Glycomycetales</taxon>
        <taxon>Glycomycetaceae</taxon>
        <taxon>Glycomyces</taxon>
    </lineage>
</organism>
<name>A0A4S8QCW1_9ACTN</name>
<keyword evidence="1" id="KW-0863">Zinc-finger</keyword>
<keyword evidence="1" id="KW-0862">Zinc</keyword>
<dbReference type="RefSeq" id="WP_136533985.1">
    <property type="nucleotide sequence ID" value="NZ_STGY01000029.1"/>
</dbReference>
<dbReference type="OrthoDB" id="188274at2"/>
<evidence type="ECO:0000313" key="3">
    <source>
        <dbReference type="EMBL" id="THV42140.1"/>
    </source>
</evidence>
<reference evidence="4" key="1">
    <citation type="submission" date="2019-04" db="EMBL/GenBank/DDBJ databases">
        <title>Nocardioides xinjiangensis sp. nov.</title>
        <authorList>
            <person name="Liu S."/>
        </authorList>
    </citation>
    <scope>NUCLEOTIDE SEQUENCE [LARGE SCALE GENOMIC DNA]</scope>
    <source>
        <strain evidence="4">18</strain>
    </source>
</reference>
<accession>A0A4S8QCW1</accession>
<comment type="caution">
    <text evidence="3">The sequence shown here is derived from an EMBL/GenBank/DDBJ whole genome shotgun (WGS) entry which is preliminary data.</text>
</comment>
<dbReference type="PROSITE" id="PS50966">
    <property type="entry name" value="ZF_SWIM"/>
    <property type="match status" value="1"/>
</dbReference>
<dbReference type="EMBL" id="STGY01000029">
    <property type="protein sequence ID" value="THV42140.1"/>
    <property type="molecule type" value="Genomic_DNA"/>
</dbReference>
<reference evidence="3 4" key="2">
    <citation type="submission" date="2019-05" db="EMBL/GenBank/DDBJ databases">
        <title>Glycomyces buryatensis sp. nov.</title>
        <authorList>
            <person name="Nikitina E."/>
        </authorList>
    </citation>
    <scope>NUCLEOTIDE SEQUENCE [LARGE SCALE GENOMIC DNA]</scope>
    <source>
        <strain evidence="3 4">18</strain>
    </source>
</reference>
<dbReference type="PANTHER" id="PTHR38133:SF1">
    <property type="entry name" value="SLR1429 PROTEIN"/>
    <property type="match status" value="1"/>
</dbReference>
<evidence type="ECO:0000313" key="4">
    <source>
        <dbReference type="Proteomes" id="UP000308760"/>
    </source>
</evidence>
<evidence type="ECO:0000259" key="2">
    <source>
        <dbReference type="PROSITE" id="PS50966"/>
    </source>
</evidence>
<dbReference type="PANTHER" id="PTHR38133">
    <property type="entry name" value="SLR1429 PROTEIN"/>
    <property type="match status" value="1"/>
</dbReference>
<dbReference type="InterPro" id="IPR007527">
    <property type="entry name" value="Znf_SWIM"/>
</dbReference>
<sequence length="220" mass="23056">MSFGRNVTTPWGQNWLNIAEPVLRKADSGRLERGLAYATPGRVPEPEFEPGRALATVDGSGTSRYRVEIILPGPDRIEAGCDCPDPVRPCKHVVAVVFRIGRIIDEDPSVLRTLRAAGGNSVPLPAEPLASPEDRTAGRSRWGTELATDAIDPADAFARPLQTLPDAVSAPDAVGEPCYCPPRPGTGVDLEALESIAAVAAGTAMTALVEADLPDGVGAT</sequence>
<evidence type="ECO:0000256" key="1">
    <source>
        <dbReference type="PROSITE-ProRule" id="PRU00325"/>
    </source>
</evidence>
<proteinExistence type="predicted"/>